<organism evidence="2 3">
    <name type="scientific">Autumnicola edwardsiae</name>
    <dbReference type="NCBI Taxonomy" id="3075594"/>
    <lineage>
        <taxon>Bacteria</taxon>
        <taxon>Pseudomonadati</taxon>
        <taxon>Bacteroidota</taxon>
        <taxon>Flavobacteriia</taxon>
        <taxon>Flavobacteriales</taxon>
        <taxon>Flavobacteriaceae</taxon>
        <taxon>Autumnicola</taxon>
    </lineage>
</organism>
<comment type="caution">
    <text evidence="2">The sequence shown here is derived from an EMBL/GenBank/DDBJ whole genome shotgun (WGS) entry which is preliminary data.</text>
</comment>
<sequence length="70" mass="7834">ISVKTAAISVLVFAYFIEALQYFNIIGFLGIEDHTLLKIVLGSHFEWADMLAYTLGIFAIFGIEKIRLAP</sequence>
<dbReference type="Proteomes" id="UP001248819">
    <property type="component" value="Unassembled WGS sequence"/>
</dbReference>
<reference evidence="2 3" key="1">
    <citation type="submission" date="2023-09" db="EMBL/GenBank/DDBJ databases">
        <authorList>
            <person name="Rey-Velasco X."/>
        </authorList>
    </citation>
    <scope>NUCLEOTIDE SEQUENCE [LARGE SCALE GENOMIC DNA]</scope>
    <source>
        <strain evidence="2 3">F297</strain>
    </source>
</reference>
<dbReference type="EMBL" id="JAVRHP010000002">
    <property type="protein sequence ID" value="MDT0648625.1"/>
    <property type="molecule type" value="Genomic_DNA"/>
</dbReference>
<gene>
    <name evidence="2" type="ORF">RM529_00615</name>
</gene>
<name>A0ABU3CRQ2_9FLAO</name>
<dbReference type="InterPro" id="IPR021257">
    <property type="entry name" value="DUF2809"/>
</dbReference>
<keyword evidence="1" id="KW-0812">Transmembrane</keyword>
<feature type="transmembrane region" description="Helical" evidence="1">
    <location>
        <begin position="50"/>
        <end position="68"/>
    </location>
</feature>
<evidence type="ECO:0000313" key="3">
    <source>
        <dbReference type="Proteomes" id="UP001248819"/>
    </source>
</evidence>
<proteinExistence type="predicted"/>
<feature type="transmembrane region" description="Helical" evidence="1">
    <location>
        <begin position="7"/>
        <end position="30"/>
    </location>
</feature>
<evidence type="ECO:0000256" key="1">
    <source>
        <dbReference type="SAM" id="Phobius"/>
    </source>
</evidence>
<feature type="non-terminal residue" evidence="2">
    <location>
        <position position="1"/>
    </location>
</feature>
<dbReference type="Pfam" id="PF10990">
    <property type="entry name" value="DUF2809"/>
    <property type="match status" value="1"/>
</dbReference>
<protein>
    <submittedName>
        <fullName evidence="2">DUF2809 domain-containing protein</fullName>
    </submittedName>
</protein>
<evidence type="ECO:0000313" key="2">
    <source>
        <dbReference type="EMBL" id="MDT0648625.1"/>
    </source>
</evidence>
<accession>A0ABU3CRQ2</accession>
<dbReference type="RefSeq" id="WP_311482806.1">
    <property type="nucleotide sequence ID" value="NZ_JAVRHP010000002.1"/>
</dbReference>
<keyword evidence="1" id="KW-1133">Transmembrane helix</keyword>
<keyword evidence="1" id="KW-0472">Membrane</keyword>
<keyword evidence="3" id="KW-1185">Reference proteome</keyword>